<dbReference type="Proteomes" id="UP000663929">
    <property type="component" value="Chromosome"/>
</dbReference>
<dbReference type="RefSeq" id="WP_237381250.1">
    <property type="nucleotide sequence ID" value="NZ_CP071793.1"/>
</dbReference>
<keyword evidence="2" id="KW-1185">Reference proteome</keyword>
<organism evidence="1 2">
    <name type="scientific">Sulfidibacter corallicola</name>
    <dbReference type="NCBI Taxonomy" id="2818388"/>
    <lineage>
        <taxon>Bacteria</taxon>
        <taxon>Pseudomonadati</taxon>
        <taxon>Acidobacteriota</taxon>
        <taxon>Holophagae</taxon>
        <taxon>Acanthopleuribacterales</taxon>
        <taxon>Acanthopleuribacteraceae</taxon>
        <taxon>Sulfidibacter</taxon>
    </lineage>
</organism>
<protein>
    <submittedName>
        <fullName evidence="1">Uncharacterized protein</fullName>
    </submittedName>
</protein>
<dbReference type="EMBL" id="CP071793">
    <property type="protein sequence ID" value="QTD51118.1"/>
    <property type="molecule type" value="Genomic_DNA"/>
</dbReference>
<accession>A0A8A4TQ56</accession>
<proteinExistence type="predicted"/>
<name>A0A8A4TQ56_SULCO</name>
<reference evidence="1" key="1">
    <citation type="submission" date="2021-03" db="EMBL/GenBank/DDBJ databases">
        <title>Acanthopleuribacteraceae sp. M133.</title>
        <authorList>
            <person name="Wang G."/>
        </authorList>
    </citation>
    <scope>NUCLEOTIDE SEQUENCE</scope>
    <source>
        <strain evidence="1">M133</strain>
    </source>
</reference>
<dbReference type="AlphaFoldDB" id="A0A8A4TQ56"/>
<dbReference type="KEGG" id="scor:J3U87_01500"/>
<sequence>MHQARDLLHKFVARDTPLSGEDAAAVQAEYGQRLATLSRAVADSDPSLPTTLLEVATFPELAEARIALARGIAMEQEPEGASGTWYCFDRRGTGGDASHRIGVFKPCDQDYVPDAASRKRIHEDPATNHPQVDRIRQMEGDTARHLERAAAEGRYSYLGTRMGEGPAKEVLAAELGKALGVPQTAWVKLDGVQGSFQRYVPGLHALVDHPEVLRDFSSRASLIPWIQATFAFYGCIGQEDASEFFLVLDEDGGRRWVVLDHNKTLTDLMLTFGEAYFFFGLMPNREIRHELWSIMALPTASEAESLIDRIPFGAAREICRQWLGDSLDQRCVAEMELRTALFEACRAQGLSIWEFLRLTGEPLRQLWFRERDAAAERAPLPDTASGAWPRFVTERLTEPLAALAAQRAQELAALPAPYCGPLPISFRGIFEDLMQEWLARPNDAEEPLCPFFLEDLGLYPIRFPKGLLDPALFEDETVASEDELDDRRLAAVRKALSALAPQGVAPSAWLNALSRLLGSAPLTAVQRSFASGASPLAWPDGSTVVTESADPQTDRLGFRLRCRETGVAVAMTFSRRCGILTDPTESQVCEVDPRVSRLILSLNFELSLESEGLVMRLVTSPDCQFSFAPAENRAELNTWR</sequence>
<evidence type="ECO:0000313" key="1">
    <source>
        <dbReference type="EMBL" id="QTD51118.1"/>
    </source>
</evidence>
<evidence type="ECO:0000313" key="2">
    <source>
        <dbReference type="Proteomes" id="UP000663929"/>
    </source>
</evidence>
<gene>
    <name evidence="1" type="ORF">J3U87_01500</name>
</gene>